<keyword evidence="2" id="KW-1185">Reference proteome</keyword>
<dbReference type="EMBL" id="CAMGZC010002008">
    <property type="protein sequence ID" value="CAI0654197.1"/>
    <property type="molecule type" value="Genomic_DNA"/>
</dbReference>
<evidence type="ECO:0000313" key="1">
    <source>
        <dbReference type="EMBL" id="CAI0654197.1"/>
    </source>
</evidence>
<accession>A0A9W4S5S4</accession>
<proteinExistence type="predicted"/>
<dbReference type="Proteomes" id="UP001152533">
    <property type="component" value="Unassembled WGS sequence"/>
</dbReference>
<sequence length="436" mass="49985">MAVIHPPGRMPNQQAKNDMSGEDWLFHGIPQELRNNIFSHLFASTRLSHGKRYVDRLKRIRIKPAPNALAMLRTCRAAYNSIGDTWIGHVLFHFEDPETMLDMLLSAPPGTIPKIRHLRVVGDPLQLAVDYPRRSDLCVFYQLASVFKFLPGLCLETLTVLGTRSPPISYSTLTGLIGVSHGWKELRYISHSSALLGYGPFGAMVREPASRLDLVAHMDEAVPFGRIFHDESILDRYLRWPQPYTWQKLLEDLDVGATIEIYRSTIPGKACTVLDTSTRVPISQDARSPGNFGVQGEFMKGEEKRKEIMVIVKRGREEDHRESLPLSGSDIRQSDIQEDFGSKSWTHIRKWGLEKPGQSLFRIRARIYDPDAHEIREEDNDDPMEVEVDAYNHVDHYVWPPKHFTTPPKSKRWRPMSDMIYYAMGGTHTLEEAERW</sequence>
<dbReference type="AlphaFoldDB" id="A0A9W4S5S4"/>
<protein>
    <submittedName>
        <fullName evidence="1">Uncharacterized protein</fullName>
    </submittedName>
</protein>
<comment type="caution">
    <text evidence="1">The sequence shown here is derived from an EMBL/GenBank/DDBJ whole genome shotgun (WGS) entry which is preliminary data.</text>
</comment>
<gene>
    <name evidence="1" type="ORF">CGXH109_LOCUS135588</name>
</gene>
<name>A0A9W4S5S4_9PEZI</name>
<evidence type="ECO:0000313" key="2">
    <source>
        <dbReference type="Proteomes" id="UP001152533"/>
    </source>
</evidence>
<organism evidence="1 2">
    <name type="scientific">Colletotrichum noveboracense</name>
    <dbReference type="NCBI Taxonomy" id="2664923"/>
    <lineage>
        <taxon>Eukaryota</taxon>
        <taxon>Fungi</taxon>
        <taxon>Dikarya</taxon>
        <taxon>Ascomycota</taxon>
        <taxon>Pezizomycotina</taxon>
        <taxon>Sordariomycetes</taxon>
        <taxon>Hypocreomycetidae</taxon>
        <taxon>Glomerellales</taxon>
        <taxon>Glomerellaceae</taxon>
        <taxon>Colletotrichum</taxon>
        <taxon>Colletotrichum gloeosporioides species complex</taxon>
    </lineage>
</organism>
<reference evidence="1" key="1">
    <citation type="submission" date="2022-08" db="EMBL/GenBank/DDBJ databases">
        <authorList>
            <person name="Giroux E."/>
            <person name="Giroux E."/>
        </authorList>
    </citation>
    <scope>NUCLEOTIDE SEQUENCE</scope>
    <source>
        <strain evidence="1">H1091258</strain>
    </source>
</reference>